<organism evidence="3 4">
    <name type="scientific">Stappia sediminis</name>
    <dbReference type="NCBI Taxonomy" id="2692190"/>
    <lineage>
        <taxon>Bacteria</taxon>
        <taxon>Pseudomonadati</taxon>
        <taxon>Pseudomonadota</taxon>
        <taxon>Alphaproteobacteria</taxon>
        <taxon>Hyphomicrobiales</taxon>
        <taxon>Stappiaceae</taxon>
        <taxon>Stappia</taxon>
    </lineage>
</organism>
<dbReference type="Proteomes" id="UP000433101">
    <property type="component" value="Unassembled WGS sequence"/>
</dbReference>
<dbReference type="Pfam" id="PF14559">
    <property type="entry name" value="TPR_19"/>
    <property type="match status" value="1"/>
</dbReference>
<evidence type="ECO:0000256" key="1">
    <source>
        <dbReference type="ARBA" id="ARBA00022737"/>
    </source>
</evidence>
<evidence type="ECO:0000313" key="4">
    <source>
        <dbReference type="Proteomes" id="UP000433101"/>
    </source>
</evidence>
<proteinExistence type="predicted"/>
<dbReference type="EMBL" id="WUMV01000001">
    <property type="protein sequence ID" value="MXN63710.1"/>
    <property type="molecule type" value="Genomic_DNA"/>
</dbReference>
<dbReference type="Gene3D" id="3.40.50.2000">
    <property type="entry name" value="Glycogen Phosphorylase B"/>
    <property type="match status" value="1"/>
</dbReference>
<protein>
    <submittedName>
        <fullName evidence="3">Tetratricopeptide repeat protein</fullName>
    </submittedName>
</protein>
<dbReference type="InterPro" id="IPR011990">
    <property type="entry name" value="TPR-like_helical_dom_sf"/>
</dbReference>
<evidence type="ECO:0000313" key="3">
    <source>
        <dbReference type="EMBL" id="MXN63710.1"/>
    </source>
</evidence>
<keyword evidence="1" id="KW-0677">Repeat</keyword>
<dbReference type="SUPFAM" id="SSF48452">
    <property type="entry name" value="TPR-like"/>
    <property type="match status" value="1"/>
</dbReference>
<name>A0A7X3LRF3_9HYPH</name>
<dbReference type="PANTHER" id="PTHR44943:SF8">
    <property type="entry name" value="TPR REPEAT-CONTAINING PROTEIN MJ0263"/>
    <property type="match status" value="1"/>
</dbReference>
<dbReference type="InterPro" id="IPR019734">
    <property type="entry name" value="TPR_rpt"/>
</dbReference>
<accession>A0A7X3LRF3</accession>
<dbReference type="SMART" id="SM00028">
    <property type="entry name" value="TPR"/>
    <property type="match status" value="6"/>
</dbReference>
<dbReference type="PANTHER" id="PTHR44943">
    <property type="entry name" value="CELLULOSE SYNTHASE OPERON PROTEIN C"/>
    <property type="match status" value="1"/>
</dbReference>
<sequence length="601" mass="67908">MLSSSPANLKLFKKAVLLQKSGKIDEASEIYQEIIRKEPGNGAAYNFLGLCYLKEDFTHTAIDCFENAVNNGYEDKFVYANLADAFAELNDQEAVANWCKAGLEKNPGNPVLLKRYANSLKSVGNIVDSLKTYQEAVRANPDDFDIMHNFAEALHEAKQIEEAQKLCEYILSQKPDHLEATFLIVDILSKQDLNKEATDFLLHQLPYFDGKDTALTMSKLSSSMLSDGQFHSSLDLLNSALEQYPEAHFLHYGKAKTLYRLGKYDEAEKILTRLLKAFPHSEEISLTMGYVQLALGNLEAGWKLTELRFNVPGTGVAERKFRYPRWQGEDLTGKNILLWEDQGVGDTITFSSIFNELSEIAGNITVLCREKLIPLLSHNFPNIKFTSQNLELQRALLGQGQMYDYELPVGSLPMYFRKNKSDFPKNKHHLMPDDSIVLKIKKRMPLNGSRKKIGIAWRSSNTKGSRKINSARLEDFLDILRLDNCDFVSLQYTNDRAPEIERVRSLGVNNLYDFDDIDHFNDLATVAALISRLDLVITSSGAVADLAGSLGVPTWEFGRPSYALLGEENRIWYSNTTYYLVDHDESFSTLATKLHGKLLSM</sequence>
<dbReference type="Gene3D" id="1.25.40.10">
    <property type="entry name" value="Tetratricopeptide repeat domain"/>
    <property type="match status" value="1"/>
</dbReference>
<dbReference type="Pfam" id="PF13432">
    <property type="entry name" value="TPR_16"/>
    <property type="match status" value="1"/>
</dbReference>
<evidence type="ECO:0000256" key="2">
    <source>
        <dbReference type="ARBA" id="ARBA00022803"/>
    </source>
</evidence>
<comment type="caution">
    <text evidence="3">The sequence shown here is derived from an EMBL/GenBank/DDBJ whole genome shotgun (WGS) entry which is preliminary data.</text>
</comment>
<gene>
    <name evidence="3" type="ORF">GR183_02235</name>
</gene>
<keyword evidence="2" id="KW-0802">TPR repeat</keyword>
<keyword evidence="4" id="KW-1185">Reference proteome</keyword>
<dbReference type="RefSeq" id="WP_160773946.1">
    <property type="nucleotide sequence ID" value="NZ_WUMV01000001.1"/>
</dbReference>
<reference evidence="3 4" key="1">
    <citation type="submission" date="2019-12" db="EMBL/GenBank/DDBJ databases">
        <authorList>
            <person name="Li M."/>
        </authorList>
    </citation>
    <scope>NUCLEOTIDE SEQUENCE [LARGE SCALE GENOMIC DNA]</scope>
    <source>
        <strain evidence="3 4">GBMRC 2046</strain>
    </source>
</reference>
<dbReference type="Pfam" id="PF13431">
    <property type="entry name" value="TPR_17"/>
    <property type="match status" value="1"/>
</dbReference>
<dbReference type="SUPFAM" id="SSF53756">
    <property type="entry name" value="UDP-Glycosyltransferase/glycogen phosphorylase"/>
    <property type="match status" value="1"/>
</dbReference>
<dbReference type="InterPro" id="IPR051685">
    <property type="entry name" value="Ycf3/AcsC/BcsC/TPR_MFPF"/>
</dbReference>
<dbReference type="AlphaFoldDB" id="A0A7X3LRF3"/>